<gene>
    <name evidence="9" type="ORF">LY89DRAFT_321421</name>
</gene>
<evidence type="ECO:0000259" key="8">
    <source>
        <dbReference type="PROSITE" id="PS50879"/>
    </source>
</evidence>
<dbReference type="PANTHER" id="PTHR10642">
    <property type="entry name" value="RIBONUCLEASE H1"/>
    <property type="match status" value="1"/>
</dbReference>
<keyword evidence="7" id="KW-0378">Hydrolase</keyword>
<dbReference type="SUPFAM" id="SSF53098">
    <property type="entry name" value="Ribonuclease H-like"/>
    <property type="match status" value="1"/>
</dbReference>
<evidence type="ECO:0000313" key="10">
    <source>
        <dbReference type="Proteomes" id="UP000070700"/>
    </source>
</evidence>
<keyword evidence="6" id="KW-0255">Endonuclease</keyword>
<dbReference type="InParanoid" id="A0A132BC02"/>
<dbReference type="STRING" id="149040.A0A132BC02"/>
<dbReference type="AlphaFoldDB" id="A0A132BC02"/>
<evidence type="ECO:0000256" key="5">
    <source>
        <dbReference type="ARBA" id="ARBA00022723"/>
    </source>
</evidence>
<keyword evidence="5" id="KW-0479">Metal-binding</keyword>
<comment type="similarity">
    <text evidence="2">Belongs to the RNase H family.</text>
</comment>
<dbReference type="GO" id="GO:0046872">
    <property type="term" value="F:metal ion binding"/>
    <property type="evidence" value="ECO:0007669"/>
    <property type="project" value="UniProtKB-KW"/>
</dbReference>
<dbReference type="GO" id="GO:0004523">
    <property type="term" value="F:RNA-DNA hybrid ribonuclease activity"/>
    <property type="evidence" value="ECO:0007669"/>
    <property type="project" value="UniProtKB-EC"/>
</dbReference>
<proteinExistence type="inferred from homology"/>
<dbReference type="InterPro" id="IPR050092">
    <property type="entry name" value="RNase_H"/>
</dbReference>
<keyword evidence="10" id="KW-1185">Reference proteome</keyword>
<dbReference type="InterPro" id="IPR002156">
    <property type="entry name" value="RNaseH_domain"/>
</dbReference>
<evidence type="ECO:0000256" key="1">
    <source>
        <dbReference type="ARBA" id="ARBA00000077"/>
    </source>
</evidence>
<dbReference type="CDD" id="cd09280">
    <property type="entry name" value="RNase_HI_eukaryote_like"/>
    <property type="match status" value="1"/>
</dbReference>
<keyword evidence="4" id="KW-0540">Nuclease</keyword>
<accession>A0A132BC02</accession>
<dbReference type="GO" id="GO:0043137">
    <property type="term" value="P:DNA replication, removal of RNA primer"/>
    <property type="evidence" value="ECO:0007669"/>
    <property type="project" value="TreeGrafter"/>
</dbReference>
<evidence type="ECO:0000256" key="6">
    <source>
        <dbReference type="ARBA" id="ARBA00022759"/>
    </source>
</evidence>
<dbReference type="OrthoDB" id="407198at2759"/>
<dbReference type="Pfam" id="PF00075">
    <property type="entry name" value="RNase_H"/>
    <property type="match status" value="1"/>
</dbReference>
<name>A0A132BC02_MOLSC</name>
<evidence type="ECO:0000313" key="9">
    <source>
        <dbReference type="EMBL" id="KUJ09187.1"/>
    </source>
</evidence>
<dbReference type="Proteomes" id="UP000070700">
    <property type="component" value="Unassembled WGS sequence"/>
</dbReference>
<dbReference type="RefSeq" id="XP_018063542.1">
    <property type="nucleotide sequence ID" value="XM_018206721.1"/>
</dbReference>
<evidence type="ECO:0000256" key="7">
    <source>
        <dbReference type="ARBA" id="ARBA00022801"/>
    </source>
</evidence>
<dbReference type="GO" id="GO:0003676">
    <property type="term" value="F:nucleic acid binding"/>
    <property type="evidence" value="ECO:0007669"/>
    <property type="project" value="InterPro"/>
</dbReference>
<sequence length="114" mass="13059">MPQTNNRAELTGILRALEIAPKDRDLEIITDSNYSINCVTVWYQNWMKRDWKTSTGKDVENQDLIKDIRTKIEERDDQDVVTTFTWIKGHANDPGNEAADRLAVAGARLGRARK</sequence>
<dbReference type="InterPro" id="IPR012337">
    <property type="entry name" value="RNaseH-like_sf"/>
</dbReference>
<dbReference type="PANTHER" id="PTHR10642:SF26">
    <property type="entry name" value="RIBONUCLEASE H1"/>
    <property type="match status" value="1"/>
</dbReference>
<reference evidence="9 10" key="1">
    <citation type="submission" date="2015-10" db="EMBL/GenBank/DDBJ databases">
        <title>Full genome of DAOMC 229536 Phialocephala scopiformis, a fungal endophyte of spruce producing the potent anti-insectan compound rugulosin.</title>
        <authorList>
            <consortium name="DOE Joint Genome Institute"/>
            <person name="Walker A.K."/>
            <person name="Frasz S.L."/>
            <person name="Seifert K.A."/>
            <person name="Miller J.D."/>
            <person name="Mondo S.J."/>
            <person name="Labutti K."/>
            <person name="Lipzen A."/>
            <person name="Dockter R."/>
            <person name="Kennedy M."/>
            <person name="Grigoriev I.V."/>
            <person name="Spatafora J.W."/>
        </authorList>
    </citation>
    <scope>NUCLEOTIDE SEQUENCE [LARGE SCALE GENOMIC DNA]</scope>
    <source>
        <strain evidence="9 10">CBS 120377</strain>
    </source>
</reference>
<dbReference type="EMBL" id="KQ947433">
    <property type="protein sequence ID" value="KUJ09187.1"/>
    <property type="molecule type" value="Genomic_DNA"/>
</dbReference>
<dbReference type="InterPro" id="IPR036397">
    <property type="entry name" value="RNaseH_sf"/>
</dbReference>
<dbReference type="GeneID" id="28816447"/>
<evidence type="ECO:0000256" key="2">
    <source>
        <dbReference type="ARBA" id="ARBA00005300"/>
    </source>
</evidence>
<dbReference type="Gene3D" id="3.30.420.10">
    <property type="entry name" value="Ribonuclease H-like superfamily/Ribonuclease H"/>
    <property type="match status" value="1"/>
</dbReference>
<feature type="domain" description="RNase H type-1" evidence="8">
    <location>
        <begin position="1"/>
        <end position="108"/>
    </location>
</feature>
<comment type="catalytic activity">
    <reaction evidence="1">
        <text>Endonucleolytic cleavage to 5'-phosphomonoester.</text>
        <dbReference type="EC" id="3.1.26.4"/>
    </reaction>
</comment>
<evidence type="ECO:0000256" key="4">
    <source>
        <dbReference type="ARBA" id="ARBA00022722"/>
    </source>
</evidence>
<dbReference type="KEGG" id="psco:LY89DRAFT_321421"/>
<evidence type="ECO:0000256" key="3">
    <source>
        <dbReference type="ARBA" id="ARBA00012180"/>
    </source>
</evidence>
<protein>
    <recommendedName>
        <fullName evidence="3">ribonuclease H</fullName>
        <ecNumber evidence="3">3.1.26.4</ecNumber>
    </recommendedName>
</protein>
<dbReference type="PROSITE" id="PS50879">
    <property type="entry name" value="RNASE_H_1"/>
    <property type="match status" value="1"/>
</dbReference>
<dbReference type="EC" id="3.1.26.4" evidence="3"/>
<organism evidence="9 10">
    <name type="scientific">Mollisia scopiformis</name>
    <name type="common">Conifer needle endophyte fungus</name>
    <name type="synonym">Phialocephala scopiformis</name>
    <dbReference type="NCBI Taxonomy" id="149040"/>
    <lineage>
        <taxon>Eukaryota</taxon>
        <taxon>Fungi</taxon>
        <taxon>Dikarya</taxon>
        <taxon>Ascomycota</taxon>
        <taxon>Pezizomycotina</taxon>
        <taxon>Leotiomycetes</taxon>
        <taxon>Helotiales</taxon>
        <taxon>Mollisiaceae</taxon>
        <taxon>Mollisia</taxon>
    </lineage>
</organism>